<evidence type="ECO:0000313" key="9">
    <source>
        <dbReference type="EMBL" id="MBI6873928.1"/>
    </source>
</evidence>
<feature type="transmembrane region" description="Helical" evidence="7">
    <location>
        <begin position="252"/>
        <end position="271"/>
    </location>
</feature>
<keyword evidence="5 7" id="KW-1133">Transmembrane helix</keyword>
<dbReference type="SUPFAM" id="SSF103473">
    <property type="entry name" value="MFS general substrate transporter"/>
    <property type="match status" value="1"/>
</dbReference>
<feature type="transmembrane region" description="Helical" evidence="7">
    <location>
        <begin position="355"/>
        <end position="379"/>
    </location>
</feature>
<keyword evidence="10" id="KW-1185">Reference proteome</keyword>
<dbReference type="GO" id="GO:0022857">
    <property type="term" value="F:transmembrane transporter activity"/>
    <property type="evidence" value="ECO:0007669"/>
    <property type="project" value="InterPro"/>
</dbReference>
<feature type="transmembrane region" description="Helical" evidence="7">
    <location>
        <begin position="9"/>
        <end position="27"/>
    </location>
</feature>
<evidence type="ECO:0000256" key="3">
    <source>
        <dbReference type="ARBA" id="ARBA00022475"/>
    </source>
</evidence>
<feature type="transmembrane region" description="Helical" evidence="7">
    <location>
        <begin position="136"/>
        <end position="161"/>
    </location>
</feature>
<evidence type="ECO:0000256" key="1">
    <source>
        <dbReference type="ARBA" id="ARBA00004651"/>
    </source>
</evidence>
<accession>A0A934M5U2</accession>
<dbReference type="Pfam" id="PF07690">
    <property type="entry name" value="MFS_1"/>
    <property type="match status" value="1"/>
</dbReference>
<reference evidence="9" key="1">
    <citation type="submission" date="2020-12" db="EMBL/GenBank/DDBJ databases">
        <title>Clostridium thailandense sp. nov., a novel acetogenic bacterium isolated from peat land soil in Thailand.</title>
        <authorList>
            <person name="Chaikitkaew S."/>
            <person name="Birkeland N.K."/>
        </authorList>
    </citation>
    <scope>NUCLEOTIDE SEQUENCE</scope>
    <source>
        <strain evidence="9">DSM 17425</strain>
    </source>
</reference>
<dbReference type="InterPro" id="IPR036259">
    <property type="entry name" value="MFS_trans_sf"/>
</dbReference>
<comment type="caution">
    <text evidence="9">The sequence shown here is derived from an EMBL/GenBank/DDBJ whole genome shotgun (WGS) entry which is preliminary data.</text>
</comment>
<evidence type="ECO:0000259" key="8">
    <source>
        <dbReference type="PROSITE" id="PS50850"/>
    </source>
</evidence>
<keyword evidence="4 7" id="KW-0812">Transmembrane</keyword>
<feature type="transmembrane region" description="Helical" evidence="7">
    <location>
        <begin position="225"/>
        <end position="246"/>
    </location>
</feature>
<dbReference type="Proteomes" id="UP000622687">
    <property type="component" value="Unassembled WGS sequence"/>
</dbReference>
<dbReference type="PANTHER" id="PTHR43124:SF3">
    <property type="entry name" value="CHLORAMPHENICOL EFFLUX PUMP RV0191"/>
    <property type="match status" value="1"/>
</dbReference>
<keyword evidence="6 7" id="KW-0472">Membrane</keyword>
<evidence type="ECO:0000313" key="10">
    <source>
        <dbReference type="Proteomes" id="UP000622687"/>
    </source>
</evidence>
<protein>
    <submittedName>
        <fullName evidence="9">MFS transporter</fullName>
    </submittedName>
</protein>
<dbReference type="CDD" id="cd06174">
    <property type="entry name" value="MFS"/>
    <property type="match status" value="1"/>
</dbReference>
<dbReference type="PANTHER" id="PTHR43124">
    <property type="entry name" value="PURINE EFFLUX PUMP PBUE"/>
    <property type="match status" value="1"/>
</dbReference>
<proteinExistence type="predicted"/>
<evidence type="ECO:0000256" key="2">
    <source>
        <dbReference type="ARBA" id="ARBA00022448"/>
    </source>
</evidence>
<name>A0A934M5U2_9CLOT</name>
<sequence length="428" mass="47168">MENNNSKKWFTLIVLILGGGTIYKLSSLKDAFYIPMQQYLHLTHTEIGLAMSVYGIIQTFGYIFSMYISDRFSKKILIPLSLIGVGVTGFYFATFPGFYGILVTFAILALFGEVAYWPVLLKAVRLLGNKDEQGTMFGFLTAGRGVVDTIVAFSALALFSFLGQGARGLRGAIIFYSVITIIVGVISYFLLEDDKILDVDENGNKIGKNKATLHGMMRALKMPEIWVLSFTAFSVYSVYCGLTYFIPFLKDIYAMPVTLVGAYGIMNQYGLKMIGGPIGGLLVDKKVKSAARYLRGAFAVSTIAMLIFIILPHKSMSIYAGMALTLGFGVIVFSMMSVFFVPVEEINVPREISGAAMSIGSLIGYFPAVFAFTLYGSMLDRSPGMQGYRNVFMTMIFFSVLGLVISSILVRMIKNKNRKLTSEQECTA</sequence>
<keyword evidence="3" id="KW-1003">Cell membrane</keyword>
<feature type="transmembrane region" description="Helical" evidence="7">
    <location>
        <begin position="173"/>
        <end position="191"/>
    </location>
</feature>
<feature type="transmembrane region" description="Helical" evidence="7">
    <location>
        <begin position="47"/>
        <end position="64"/>
    </location>
</feature>
<evidence type="ECO:0000256" key="5">
    <source>
        <dbReference type="ARBA" id="ARBA00022989"/>
    </source>
</evidence>
<evidence type="ECO:0000256" key="6">
    <source>
        <dbReference type="ARBA" id="ARBA00023136"/>
    </source>
</evidence>
<organism evidence="9 10">
    <name type="scientific">Clostridium aciditolerans</name>
    <dbReference type="NCBI Taxonomy" id="339861"/>
    <lineage>
        <taxon>Bacteria</taxon>
        <taxon>Bacillati</taxon>
        <taxon>Bacillota</taxon>
        <taxon>Clostridia</taxon>
        <taxon>Eubacteriales</taxon>
        <taxon>Clostridiaceae</taxon>
        <taxon>Clostridium</taxon>
    </lineage>
</organism>
<feature type="transmembrane region" description="Helical" evidence="7">
    <location>
        <begin position="76"/>
        <end position="93"/>
    </location>
</feature>
<feature type="transmembrane region" description="Helical" evidence="7">
    <location>
        <begin position="292"/>
        <end position="311"/>
    </location>
</feature>
<feature type="transmembrane region" description="Helical" evidence="7">
    <location>
        <begin position="99"/>
        <end position="124"/>
    </location>
</feature>
<feature type="domain" description="Major facilitator superfamily (MFS) profile" evidence="8">
    <location>
        <begin position="1"/>
        <end position="414"/>
    </location>
</feature>
<dbReference type="AlphaFoldDB" id="A0A934M5U2"/>
<feature type="transmembrane region" description="Helical" evidence="7">
    <location>
        <begin position="391"/>
        <end position="410"/>
    </location>
</feature>
<dbReference type="Gene3D" id="1.20.1250.20">
    <property type="entry name" value="MFS general substrate transporter like domains"/>
    <property type="match status" value="2"/>
</dbReference>
<dbReference type="InterPro" id="IPR020846">
    <property type="entry name" value="MFS_dom"/>
</dbReference>
<evidence type="ECO:0000256" key="4">
    <source>
        <dbReference type="ARBA" id="ARBA00022692"/>
    </source>
</evidence>
<dbReference type="InterPro" id="IPR050189">
    <property type="entry name" value="MFS_Efflux_Transporters"/>
</dbReference>
<comment type="subcellular location">
    <subcellularLocation>
        <location evidence="1">Cell membrane</location>
        <topology evidence="1">Multi-pass membrane protein</topology>
    </subcellularLocation>
</comment>
<dbReference type="GO" id="GO:0005886">
    <property type="term" value="C:plasma membrane"/>
    <property type="evidence" value="ECO:0007669"/>
    <property type="project" value="UniProtKB-SubCell"/>
</dbReference>
<dbReference type="PROSITE" id="PS50850">
    <property type="entry name" value="MFS"/>
    <property type="match status" value="1"/>
</dbReference>
<feature type="transmembrane region" description="Helical" evidence="7">
    <location>
        <begin position="317"/>
        <end position="343"/>
    </location>
</feature>
<dbReference type="InterPro" id="IPR011701">
    <property type="entry name" value="MFS"/>
</dbReference>
<dbReference type="RefSeq" id="WP_211143348.1">
    <property type="nucleotide sequence ID" value="NZ_JAEEGB010000016.1"/>
</dbReference>
<gene>
    <name evidence="9" type="ORF">I6U51_14675</name>
</gene>
<dbReference type="EMBL" id="JAEEGB010000016">
    <property type="protein sequence ID" value="MBI6873928.1"/>
    <property type="molecule type" value="Genomic_DNA"/>
</dbReference>
<evidence type="ECO:0000256" key="7">
    <source>
        <dbReference type="SAM" id="Phobius"/>
    </source>
</evidence>
<keyword evidence="2" id="KW-0813">Transport</keyword>